<dbReference type="InterPro" id="IPR050339">
    <property type="entry name" value="CC_SR_Kinase"/>
</dbReference>
<dbReference type="SUPFAM" id="SSF56112">
    <property type="entry name" value="Protein kinase-like (PK-like)"/>
    <property type="match status" value="1"/>
</dbReference>
<dbReference type="SMART" id="SM00220">
    <property type="entry name" value="S_TKc"/>
    <property type="match status" value="1"/>
</dbReference>
<gene>
    <name evidence="9" type="primary">prkC</name>
    <name evidence="9" type="ORF">SAMEA3752557_05132</name>
</gene>
<dbReference type="InterPro" id="IPR000719">
    <property type="entry name" value="Prot_kinase_dom"/>
</dbReference>
<dbReference type="GO" id="GO:0006796">
    <property type="term" value="P:phosphate-containing compound metabolic process"/>
    <property type="evidence" value="ECO:0007669"/>
    <property type="project" value="UniProtKB-ARBA"/>
</dbReference>
<dbReference type="AlphaFoldDB" id="A0A2X7FGR2"/>
<proteinExistence type="predicted"/>
<accession>A0A2X7FGR2</accession>
<keyword evidence="3 9" id="KW-0808">Transferase</keyword>
<dbReference type="CDD" id="cd14014">
    <property type="entry name" value="STKc_PknB_like"/>
    <property type="match status" value="1"/>
</dbReference>
<name>A0A2X7FGR2_ECOLX</name>
<evidence type="ECO:0000256" key="2">
    <source>
        <dbReference type="ARBA" id="ARBA00022527"/>
    </source>
</evidence>
<dbReference type="Gene3D" id="1.10.510.10">
    <property type="entry name" value="Transferase(Phosphotransferase) domain 1"/>
    <property type="match status" value="1"/>
</dbReference>
<dbReference type="Proteomes" id="UP000250671">
    <property type="component" value="Unassembled WGS sequence"/>
</dbReference>
<evidence type="ECO:0000256" key="3">
    <source>
        <dbReference type="ARBA" id="ARBA00022679"/>
    </source>
</evidence>
<dbReference type="Pfam" id="PF00069">
    <property type="entry name" value="Pkinase"/>
    <property type="match status" value="1"/>
</dbReference>
<dbReference type="GO" id="GO:0005737">
    <property type="term" value="C:cytoplasm"/>
    <property type="evidence" value="ECO:0007669"/>
    <property type="project" value="TreeGrafter"/>
</dbReference>
<evidence type="ECO:0000313" key="9">
    <source>
        <dbReference type="EMBL" id="SQP89217.1"/>
    </source>
</evidence>
<dbReference type="GO" id="GO:0006417">
    <property type="term" value="P:regulation of translation"/>
    <property type="evidence" value="ECO:0007669"/>
    <property type="project" value="UniProtKB-ARBA"/>
</dbReference>
<dbReference type="GO" id="GO:0006950">
    <property type="term" value="P:response to stress"/>
    <property type="evidence" value="ECO:0007669"/>
    <property type="project" value="UniProtKB-ARBA"/>
</dbReference>
<keyword evidence="5 9" id="KW-0418">Kinase</keyword>
<evidence type="ECO:0000256" key="4">
    <source>
        <dbReference type="ARBA" id="ARBA00022741"/>
    </source>
</evidence>
<reference evidence="9 10" key="1">
    <citation type="submission" date="2018-06" db="EMBL/GenBank/DDBJ databases">
        <authorList>
            <consortium name="Pathogen Informatics"/>
            <person name="Doyle S."/>
        </authorList>
    </citation>
    <scope>NUCLEOTIDE SEQUENCE [LARGE SCALE GENOMIC DNA]</scope>
    <source>
        <strain evidence="9 10">VREC0535</strain>
    </source>
</reference>
<feature type="domain" description="Protein kinase" evidence="8">
    <location>
        <begin position="9"/>
        <end position="255"/>
    </location>
</feature>
<keyword evidence="4 7" id="KW-0547">Nucleotide-binding</keyword>
<dbReference type="PROSITE" id="PS50011">
    <property type="entry name" value="PROTEIN_KINASE_DOM"/>
    <property type="match status" value="1"/>
</dbReference>
<evidence type="ECO:0000313" key="10">
    <source>
        <dbReference type="Proteomes" id="UP000250671"/>
    </source>
</evidence>
<dbReference type="GO" id="GO:0004674">
    <property type="term" value="F:protein serine/threonine kinase activity"/>
    <property type="evidence" value="ECO:0007669"/>
    <property type="project" value="UniProtKB-KW"/>
</dbReference>
<dbReference type="PANTHER" id="PTHR11042:SF160">
    <property type="entry name" value="EUKARYOTIC TRANSLATION INITIATION FACTOR 2-ALPHA KINASE 1"/>
    <property type="match status" value="1"/>
</dbReference>
<feature type="binding site" evidence="7">
    <location>
        <position position="42"/>
    </location>
    <ligand>
        <name>ATP</name>
        <dbReference type="ChEBI" id="CHEBI:30616"/>
    </ligand>
</feature>
<keyword evidence="6 7" id="KW-0067">ATP-binding</keyword>
<organism evidence="9 10">
    <name type="scientific">Escherichia coli</name>
    <dbReference type="NCBI Taxonomy" id="562"/>
    <lineage>
        <taxon>Bacteria</taxon>
        <taxon>Pseudomonadati</taxon>
        <taxon>Pseudomonadota</taxon>
        <taxon>Gammaproteobacteria</taxon>
        <taxon>Enterobacterales</taxon>
        <taxon>Enterobacteriaceae</taxon>
        <taxon>Escherichia</taxon>
    </lineage>
</organism>
<evidence type="ECO:0000256" key="6">
    <source>
        <dbReference type="ARBA" id="ARBA00022840"/>
    </source>
</evidence>
<dbReference type="PANTHER" id="PTHR11042">
    <property type="entry name" value="EUKARYOTIC TRANSLATION INITIATION FACTOR 2-ALPHA KINASE EIF2-ALPHA KINASE -RELATED"/>
    <property type="match status" value="1"/>
</dbReference>
<dbReference type="EC" id="2.7.11.1" evidence="1"/>
<dbReference type="InterPro" id="IPR017441">
    <property type="entry name" value="Protein_kinase_ATP_BS"/>
</dbReference>
<sequence length="255" mass="28860">MEEHGNYLIKPLQVIGCGAFGRVEQIELYNTNGHKCGIYARKVLSVREELVGPIFDYDDWRRRFEREVKYQAACSHFNVVPIYIHHLNSGVPWFVMDLAITDLKKEIRSGVLSNVEKIKIVEMILSGVEFIHQKGFFHRDLKPENILRFADGMYKVSDFGLVKNKSKEAESEVLTKIAVKMGTDGYRAPEASDGIYNEKTDIYALGAIINEIKLDNLPGLSDLINKSTSYVPAGRYNSVSEMRANFNHIIKGAGL</sequence>
<keyword evidence="2" id="KW-0723">Serine/threonine-protein kinase</keyword>
<dbReference type="PROSITE" id="PS00107">
    <property type="entry name" value="PROTEIN_KINASE_ATP"/>
    <property type="match status" value="1"/>
</dbReference>
<protein>
    <recommendedName>
        <fullName evidence="1">non-specific serine/threonine protein kinase</fullName>
        <ecNumber evidence="1">2.7.11.1</ecNumber>
    </recommendedName>
</protein>
<evidence type="ECO:0000256" key="1">
    <source>
        <dbReference type="ARBA" id="ARBA00012513"/>
    </source>
</evidence>
<evidence type="ECO:0000256" key="5">
    <source>
        <dbReference type="ARBA" id="ARBA00022777"/>
    </source>
</evidence>
<dbReference type="GO" id="GO:0005524">
    <property type="term" value="F:ATP binding"/>
    <property type="evidence" value="ECO:0007669"/>
    <property type="project" value="UniProtKB-UniRule"/>
</dbReference>
<dbReference type="EMBL" id="UCZA01000047">
    <property type="protein sequence ID" value="SQP89217.1"/>
    <property type="molecule type" value="Genomic_DNA"/>
</dbReference>
<evidence type="ECO:0000259" key="8">
    <source>
        <dbReference type="PROSITE" id="PS50011"/>
    </source>
</evidence>
<dbReference type="InterPro" id="IPR011009">
    <property type="entry name" value="Kinase-like_dom_sf"/>
</dbReference>
<evidence type="ECO:0000256" key="7">
    <source>
        <dbReference type="PROSITE-ProRule" id="PRU10141"/>
    </source>
</evidence>
<dbReference type="RefSeq" id="WP_112020285.1">
    <property type="nucleotide sequence ID" value="NZ_JAGDIJ010000036.1"/>
</dbReference>